<dbReference type="InterPro" id="IPR005881">
    <property type="entry name" value="Ser_O-AcTrfase"/>
</dbReference>
<feature type="transmembrane region" description="Helical" evidence="4">
    <location>
        <begin position="43"/>
        <end position="62"/>
    </location>
</feature>
<proteinExistence type="inferred from homology"/>
<gene>
    <name evidence="5" type="primary">KL132_00017</name>
</gene>
<dbReference type="GO" id="GO:0005737">
    <property type="term" value="C:cytoplasm"/>
    <property type="evidence" value="ECO:0007669"/>
    <property type="project" value="InterPro"/>
</dbReference>
<dbReference type="InterPro" id="IPR045304">
    <property type="entry name" value="LbH_SAT"/>
</dbReference>
<sequence length="171" mass="19307">MRTWIASFIKELKNNPTLKSRIIVFLYRMASIYFSKRKKPLKFLFIIFVIMYYFIVEFIWGIEIKPKTKIGWGVIIYHPVSIIINPGAVLGDNILLRHGVTIGNKYTRRTGVESNCPIIGDNVEFGAHACIVGDINVGNDSVIGAAAYVDFNVKPYTIIASPRGIVLRNID</sequence>
<keyword evidence="2 3" id="KW-0012">Acyltransferase</keyword>
<keyword evidence="4" id="KW-1133">Transmembrane helix</keyword>
<dbReference type="SUPFAM" id="SSF51161">
    <property type="entry name" value="Trimeric LpxA-like enzymes"/>
    <property type="match status" value="1"/>
</dbReference>
<keyword evidence="4" id="KW-0812">Transmembrane</keyword>
<reference evidence="5" key="2">
    <citation type="submission" date="2016-08" db="EMBL/GenBank/DDBJ databases">
        <title>Klebsiella loci capsule.</title>
        <authorList>
            <person name="Holt K.E."/>
            <person name="Thomson N.R."/>
        </authorList>
    </citation>
    <scope>NUCLEOTIDE SEQUENCE</scope>
    <source>
        <strain evidence="5">KL132</strain>
    </source>
</reference>
<dbReference type="Gene3D" id="2.160.10.10">
    <property type="entry name" value="Hexapeptide repeat proteins"/>
    <property type="match status" value="1"/>
</dbReference>
<name>A0A1C3T056_KLEPN</name>
<evidence type="ECO:0000256" key="4">
    <source>
        <dbReference type="SAM" id="Phobius"/>
    </source>
</evidence>
<dbReference type="GO" id="GO:0006535">
    <property type="term" value="P:cysteine biosynthetic process from serine"/>
    <property type="evidence" value="ECO:0007669"/>
    <property type="project" value="InterPro"/>
</dbReference>
<evidence type="ECO:0000256" key="2">
    <source>
        <dbReference type="ARBA" id="ARBA00023315"/>
    </source>
</evidence>
<dbReference type="EMBL" id="LT603708">
    <property type="protein sequence ID" value="SCA95833.1"/>
    <property type="molecule type" value="Genomic_DNA"/>
</dbReference>
<dbReference type="InterPro" id="IPR011004">
    <property type="entry name" value="Trimer_LpxA-like_sf"/>
</dbReference>
<organism evidence="5">
    <name type="scientific">Klebsiella pneumoniae</name>
    <dbReference type="NCBI Taxonomy" id="573"/>
    <lineage>
        <taxon>Bacteria</taxon>
        <taxon>Pseudomonadati</taxon>
        <taxon>Pseudomonadota</taxon>
        <taxon>Gammaproteobacteria</taxon>
        <taxon>Enterobacterales</taxon>
        <taxon>Enterobacteriaceae</taxon>
        <taxon>Klebsiella/Raoultella group</taxon>
        <taxon>Klebsiella</taxon>
        <taxon>Klebsiella pneumoniae complex</taxon>
    </lineage>
</organism>
<dbReference type="GO" id="GO:0009001">
    <property type="term" value="F:serine O-acetyltransferase activity"/>
    <property type="evidence" value="ECO:0007669"/>
    <property type="project" value="InterPro"/>
</dbReference>
<evidence type="ECO:0000256" key="3">
    <source>
        <dbReference type="PIRNR" id="PIRNR000441"/>
    </source>
</evidence>
<feature type="transmembrane region" description="Helical" evidence="4">
    <location>
        <begin position="74"/>
        <end position="96"/>
    </location>
</feature>
<evidence type="ECO:0000313" key="5">
    <source>
        <dbReference type="EMBL" id="SCA95833.1"/>
    </source>
</evidence>
<keyword evidence="4" id="KW-0472">Membrane</keyword>
<dbReference type="RefSeq" id="WP_224440716.1">
    <property type="nucleotide sequence ID" value="NZ_CP083775.1"/>
</dbReference>
<reference evidence="5" key="1">
    <citation type="submission" date="2016-07" db="EMBL/GenBank/DDBJ databases">
        <authorList>
            <person name="Informatics P."/>
        </authorList>
    </citation>
    <scope>NUCLEOTIDE SEQUENCE</scope>
    <source>
        <strain evidence="5">KL132</strain>
    </source>
</reference>
<evidence type="ECO:0000256" key="1">
    <source>
        <dbReference type="ARBA" id="ARBA00022679"/>
    </source>
</evidence>
<dbReference type="PIRSF" id="PIRSF000441">
    <property type="entry name" value="CysE"/>
    <property type="match status" value="1"/>
</dbReference>
<accession>A0A1C3T056</accession>
<keyword evidence="1 3" id="KW-0808">Transferase</keyword>
<dbReference type="AlphaFoldDB" id="A0A1C3T056"/>
<comment type="similarity">
    <text evidence="3">Belongs to the transferase hexapeptide repeat family.</text>
</comment>
<dbReference type="CDD" id="cd03354">
    <property type="entry name" value="LbH_SAT"/>
    <property type="match status" value="1"/>
</dbReference>
<protein>
    <recommendedName>
        <fullName evidence="3">Acetyltransferase</fullName>
        <ecNumber evidence="3">2.3.1.-</ecNumber>
    </recommendedName>
</protein>
<dbReference type="EC" id="2.3.1.-" evidence="3"/>
<dbReference type="PANTHER" id="PTHR42811">
    <property type="entry name" value="SERINE ACETYLTRANSFERASE"/>
    <property type="match status" value="1"/>
</dbReference>